<evidence type="ECO:0000313" key="2">
    <source>
        <dbReference type="Proteomes" id="UP000054007"/>
    </source>
</evidence>
<evidence type="ECO:0000313" key="1">
    <source>
        <dbReference type="EMBL" id="KIY68239.1"/>
    </source>
</evidence>
<accession>A0A0D7BDM8</accession>
<dbReference type="AlphaFoldDB" id="A0A0D7BDM8"/>
<dbReference type="Proteomes" id="UP000054007">
    <property type="component" value="Unassembled WGS sequence"/>
</dbReference>
<dbReference type="EMBL" id="KN880507">
    <property type="protein sequence ID" value="KIY68239.1"/>
    <property type="molecule type" value="Genomic_DNA"/>
</dbReference>
<dbReference type="PANTHER" id="PTHR37331:SF1">
    <property type="entry name" value="YALI0F11671P"/>
    <property type="match status" value="1"/>
</dbReference>
<protein>
    <submittedName>
        <fullName evidence="1">Uncharacterized protein</fullName>
    </submittedName>
</protein>
<keyword evidence="2" id="KW-1185">Reference proteome</keyword>
<dbReference type="STRING" id="1314674.A0A0D7BDM8"/>
<sequence>MWARQIARQTAVRAAFSTQRTAVRPLRSFLHNLARPLPRPALRVVHRAYSQAAETDPSRPDIFYHVVNGESFAVSFLETFGGPDEVIGWLPARAEGAGLNDFVPNPRFTELLHASNRAALEADLDDIQRNGAIQLQNGWMHIHDERNLPPMGRIGDPDDIIASVLVEDGKIKPETYQAMPAYRTCTAHGVTQLTEGLAAKLKQTLLETRS</sequence>
<organism evidence="1 2">
    <name type="scientific">Cylindrobasidium torrendii FP15055 ss-10</name>
    <dbReference type="NCBI Taxonomy" id="1314674"/>
    <lineage>
        <taxon>Eukaryota</taxon>
        <taxon>Fungi</taxon>
        <taxon>Dikarya</taxon>
        <taxon>Basidiomycota</taxon>
        <taxon>Agaricomycotina</taxon>
        <taxon>Agaricomycetes</taxon>
        <taxon>Agaricomycetidae</taxon>
        <taxon>Agaricales</taxon>
        <taxon>Marasmiineae</taxon>
        <taxon>Physalacriaceae</taxon>
        <taxon>Cylindrobasidium</taxon>
    </lineage>
</organism>
<reference evidence="1 2" key="1">
    <citation type="journal article" date="2015" name="Fungal Genet. Biol.">
        <title>Evolution of novel wood decay mechanisms in Agaricales revealed by the genome sequences of Fistulina hepatica and Cylindrobasidium torrendii.</title>
        <authorList>
            <person name="Floudas D."/>
            <person name="Held B.W."/>
            <person name="Riley R."/>
            <person name="Nagy L.G."/>
            <person name="Koehler G."/>
            <person name="Ransdell A.S."/>
            <person name="Younus H."/>
            <person name="Chow J."/>
            <person name="Chiniquy J."/>
            <person name="Lipzen A."/>
            <person name="Tritt A."/>
            <person name="Sun H."/>
            <person name="Haridas S."/>
            <person name="LaButti K."/>
            <person name="Ohm R.A."/>
            <person name="Kues U."/>
            <person name="Blanchette R.A."/>
            <person name="Grigoriev I.V."/>
            <person name="Minto R.E."/>
            <person name="Hibbett D.S."/>
        </authorList>
    </citation>
    <scope>NUCLEOTIDE SEQUENCE [LARGE SCALE GENOMIC DNA]</scope>
    <source>
        <strain evidence="1 2">FP15055 ss-10</strain>
    </source>
</reference>
<name>A0A0D7BDM8_9AGAR</name>
<dbReference type="PANTHER" id="PTHR37331">
    <property type="entry name" value="YALI0F11671P"/>
    <property type="match status" value="1"/>
</dbReference>
<dbReference type="OrthoDB" id="5397701at2759"/>
<gene>
    <name evidence="1" type="ORF">CYLTODRAFT_351743</name>
</gene>
<proteinExistence type="predicted"/>